<feature type="region of interest" description="Disordered" evidence="1">
    <location>
        <begin position="347"/>
        <end position="366"/>
    </location>
</feature>
<proteinExistence type="predicted"/>
<dbReference type="PANTHER" id="PTHR46000">
    <property type="entry name" value="SEVEN TM RECEPTOR-RELATED"/>
    <property type="match status" value="1"/>
</dbReference>
<feature type="transmembrane region" description="Helical" evidence="2">
    <location>
        <begin position="95"/>
        <end position="116"/>
    </location>
</feature>
<dbReference type="WBParaSite" id="Csp11.Scaffold629.g15014.t1">
    <property type="protein sequence ID" value="Csp11.Scaffold629.g15014.t1"/>
    <property type="gene ID" value="Csp11.Scaffold629.g15014"/>
</dbReference>
<dbReference type="SUPFAM" id="SSF81321">
    <property type="entry name" value="Family A G protein-coupled receptor-like"/>
    <property type="match status" value="1"/>
</dbReference>
<accession>A0A1I7U5C0</accession>
<feature type="transmembrane region" description="Helical" evidence="2">
    <location>
        <begin position="248"/>
        <end position="272"/>
    </location>
</feature>
<dbReference type="AlphaFoldDB" id="A0A1I7U5C0"/>
<feature type="transmembrane region" description="Helical" evidence="2">
    <location>
        <begin position="136"/>
        <end position="157"/>
    </location>
</feature>
<feature type="transmembrane region" description="Helical" evidence="2">
    <location>
        <begin position="15"/>
        <end position="36"/>
    </location>
</feature>
<dbReference type="PANTHER" id="PTHR46000:SF11">
    <property type="entry name" value="SEVEN TM RECEPTOR"/>
    <property type="match status" value="1"/>
</dbReference>
<keyword evidence="2" id="KW-0472">Membrane</keyword>
<dbReference type="eggNOG" id="ENOG502RVRW">
    <property type="taxonomic scope" value="Eukaryota"/>
</dbReference>
<protein>
    <submittedName>
        <fullName evidence="4">Seven TM Receptor</fullName>
    </submittedName>
</protein>
<name>A0A1I7U5C0_9PELO</name>
<organism evidence="3 4">
    <name type="scientific">Caenorhabditis tropicalis</name>
    <dbReference type="NCBI Taxonomy" id="1561998"/>
    <lineage>
        <taxon>Eukaryota</taxon>
        <taxon>Metazoa</taxon>
        <taxon>Ecdysozoa</taxon>
        <taxon>Nematoda</taxon>
        <taxon>Chromadorea</taxon>
        <taxon>Rhabditida</taxon>
        <taxon>Rhabditina</taxon>
        <taxon>Rhabditomorpha</taxon>
        <taxon>Rhabditoidea</taxon>
        <taxon>Rhabditidae</taxon>
        <taxon>Peloderinae</taxon>
        <taxon>Caenorhabditis</taxon>
    </lineage>
</organism>
<evidence type="ECO:0000256" key="1">
    <source>
        <dbReference type="SAM" id="MobiDB-lite"/>
    </source>
</evidence>
<dbReference type="STRING" id="1561998.A0A1I7U5C0"/>
<feature type="transmembrane region" description="Helical" evidence="2">
    <location>
        <begin position="206"/>
        <end position="227"/>
    </location>
</feature>
<feature type="transmembrane region" description="Helical" evidence="2">
    <location>
        <begin position="48"/>
        <end position="67"/>
    </location>
</feature>
<dbReference type="Pfam" id="PF10326">
    <property type="entry name" value="7TM_GPCR_Str"/>
    <property type="match status" value="1"/>
</dbReference>
<dbReference type="Proteomes" id="UP000095282">
    <property type="component" value="Unplaced"/>
</dbReference>
<keyword evidence="2" id="KW-0812">Transmembrane</keyword>
<dbReference type="InterPro" id="IPR019428">
    <property type="entry name" value="7TM_GPCR_serpentine_rcpt_Str"/>
</dbReference>
<feature type="transmembrane region" description="Helical" evidence="2">
    <location>
        <begin position="284"/>
        <end position="306"/>
    </location>
</feature>
<evidence type="ECO:0000313" key="3">
    <source>
        <dbReference type="Proteomes" id="UP000095282"/>
    </source>
</evidence>
<keyword evidence="2" id="KW-1133">Transmembrane helix</keyword>
<keyword evidence="3" id="KW-1185">Reference proteome</keyword>
<reference evidence="4" key="1">
    <citation type="submission" date="2016-11" db="UniProtKB">
        <authorList>
            <consortium name="WormBaseParasite"/>
        </authorList>
    </citation>
    <scope>IDENTIFICATION</scope>
</reference>
<evidence type="ECO:0000313" key="4">
    <source>
        <dbReference type="WBParaSite" id="Csp11.Scaffold629.g15014.t1"/>
    </source>
</evidence>
<evidence type="ECO:0000256" key="2">
    <source>
        <dbReference type="SAM" id="Phobius"/>
    </source>
</evidence>
<sequence>MTASFVGYAKFAETVAQIGFFSTIIFCFIFISLTIFGVKRNFGSYKNLLILFSAVGIVFATIELILYPNGYSHNAGFIFYTASRPFNMSKEATTWLLSFYAGVYASTMSMLAVQFVYRYWAIFHETKLRFFKGWKFLFCILYCAYFGIEWAIGLYYLDYIDDYAKNYFKQEMLDRYDTDISEISGMSLVAYDENGGVRWLNVSCTLHMTFIMMVQYSVVIYCTVFMYRKMEEKLKLLSSSLRSLHKQFFKTLILQISTPTITLFLPVVFLIYCPLLDFQTDLPTGISNCALTIYPAMDAIIVMYVVQDYRKAMKSNKLTVSSEKGTFLGILKKYVDQLHKWLATSNDNTKSSTKSRVAKAPAVLNN</sequence>